<protein>
    <submittedName>
        <fullName evidence="1">Uncharacterized protein</fullName>
    </submittedName>
</protein>
<evidence type="ECO:0000313" key="1">
    <source>
        <dbReference type="EMBL" id="QAT17824.1"/>
    </source>
</evidence>
<organism evidence="1 2">
    <name type="scientific">Velamenicoccus archaeovorus</name>
    <dbReference type="NCBI Taxonomy" id="1930593"/>
    <lineage>
        <taxon>Bacteria</taxon>
        <taxon>Pseudomonadati</taxon>
        <taxon>Candidatus Omnitrophota</taxon>
        <taxon>Candidatus Velamenicoccus</taxon>
    </lineage>
</organism>
<reference evidence="1 2" key="1">
    <citation type="submission" date="2017-01" db="EMBL/GenBank/DDBJ databases">
        <title>First insights into the biology of 'candidatus Vampirococcus archaeovorus'.</title>
        <authorList>
            <person name="Kizina J."/>
            <person name="Jordan S."/>
            <person name="Stueber K."/>
            <person name="Reinhardt R."/>
            <person name="Harder J."/>
        </authorList>
    </citation>
    <scope>NUCLEOTIDE SEQUENCE [LARGE SCALE GENOMIC DNA]</scope>
    <source>
        <strain evidence="1 2">LiM</strain>
    </source>
</reference>
<accession>A0A410P797</accession>
<sequence>MLTDLSSKVRKVHVDELRSFLNTEFARRGLTQASFTDPTITALVTEIRKVHVDQLRTELAACKSGRGESGYCPQDSSGCMDFTDPTITALSTEVRGIHFRQMMQKVQALMTGCICETEQCQYCADCGYHYTTCSHAGVACDDHKYSECHHSINHYWICASINLPSVTEHPYKSASGNPLSTVAWDGYVPWDWCVYTPPGSNWGTCEYSGGHNHSAWNCKCNPYSW</sequence>
<dbReference type="RefSeq" id="WP_164908944.1">
    <property type="nucleotide sequence ID" value="NZ_CP019384.1"/>
</dbReference>
<proteinExistence type="predicted"/>
<gene>
    <name evidence="1" type="ORF">BU251_08860</name>
</gene>
<dbReference type="AlphaFoldDB" id="A0A410P797"/>
<dbReference type="KEGG" id="vai:BU251_08860"/>
<dbReference type="EMBL" id="CP019384">
    <property type="protein sequence ID" value="QAT17824.1"/>
    <property type="molecule type" value="Genomic_DNA"/>
</dbReference>
<name>A0A410P797_VELA1</name>
<keyword evidence="2" id="KW-1185">Reference proteome</keyword>
<dbReference type="Proteomes" id="UP000287243">
    <property type="component" value="Chromosome"/>
</dbReference>
<evidence type="ECO:0000313" key="2">
    <source>
        <dbReference type="Proteomes" id="UP000287243"/>
    </source>
</evidence>